<proteinExistence type="predicted"/>
<dbReference type="Gene3D" id="1.10.3540.10">
    <property type="entry name" value="uncharacterized protein from magnetospirillum magneticum domain"/>
    <property type="match status" value="1"/>
</dbReference>
<sequence>MTMAARKADFGANHQPYKMSFTSGGLFLNESVIVAELHVAGEDWKVTLSRALEEGATSLPKAASNRRTLREIVNRLMTLTEDEIRFFVSEPGRQEQQHLLWIATCRAYRFVREFAVEVICDRYLAYQLDLPLESFDIFFDAKADWNEGLASISDSTRNKLRQILFRMMREAGVISGDNRIQSTYLSAQLRQIIEATDPTDLAVFPSVSIEGGSS</sequence>
<dbReference type="EMBL" id="QCYG01000009">
    <property type="protein sequence ID" value="PVA05636.1"/>
    <property type="molecule type" value="Genomic_DNA"/>
</dbReference>
<dbReference type="InterPro" id="IPR014948">
    <property type="entry name" value="BrxA"/>
</dbReference>
<dbReference type="Pfam" id="PF08849">
    <property type="entry name" value="BrxA"/>
    <property type="match status" value="1"/>
</dbReference>
<protein>
    <submittedName>
        <fullName evidence="1">DUF1819 domain-containing protein</fullName>
    </submittedName>
</protein>
<gene>
    <name evidence="1" type="ORF">DC363_14260</name>
</gene>
<name>A0A2T7FU06_9RHOB</name>
<keyword evidence="2" id="KW-1185">Reference proteome</keyword>
<dbReference type="RefSeq" id="WP_108641832.1">
    <property type="nucleotide sequence ID" value="NZ_QCYG01000009.1"/>
</dbReference>
<dbReference type="InterPro" id="IPR023137">
    <property type="entry name" value="BrxA_sf"/>
</dbReference>
<reference evidence="1 2" key="1">
    <citation type="submission" date="2018-04" db="EMBL/GenBank/DDBJ databases">
        <title>Pelagivirga bohaiensis gen. nov., sp. nov., a bacterium isolated from the Bohai Sea.</title>
        <authorList>
            <person name="Ji X."/>
        </authorList>
    </citation>
    <scope>NUCLEOTIDE SEQUENCE [LARGE SCALE GENOMIC DNA]</scope>
    <source>
        <strain evidence="1 2">BH-SD16</strain>
    </source>
</reference>
<organism evidence="1 2">
    <name type="scientific">Thalassorhabdomicrobium marinisediminis</name>
    <dbReference type="NCBI Taxonomy" id="2170577"/>
    <lineage>
        <taxon>Bacteria</taxon>
        <taxon>Pseudomonadati</taxon>
        <taxon>Pseudomonadota</taxon>
        <taxon>Alphaproteobacteria</taxon>
        <taxon>Rhodobacterales</taxon>
        <taxon>Paracoccaceae</taxon>
        <taxon>Thalassorhabdomicrobium</taxon>
    </lineage>
</organism>
<comment type="caution">
    <text evidence="1">The sequence shown here is derived from an EMBL/GenBank/DDBJ whole genome shotgun (WGS) entry which is preliminary data.</text>
</comment>
<dbReference type="OrthoDB" id="981635at2"/>
<dbReference type="AlphaFoldDB" id="A0A2T7FU06"/>
<evidence type="ECO:0000313" key="2">
    <source>
        <dbReference type="Proteomes" id="UP000244817"/>
    </source>
</evidence>
<accession>A0A2T7FU06</accession>
<dbReference type="Proteomes" id="UP000244817">
    <property type="component" value="Unassembled WGS sequence"/>
</dbReference>
<evidence type="ECO:0000313" key="1">
    <source>
        <dbReference type="EMBL" id="PVA05636.1"/>
    </source>
</evidence>